<dbReference type="EMBL" id="CP036401">
    <property type="protein sequence ID" value="QBH99933.1"/>
    <property type="molecule type" value="Genomic_DNA"/>
</dbReference>
<keyword evidence="1" id="KW-0802">TPR repeat</keyword>
<dbReference type="Gene3D" id="1.25.40.10">
    <property type="entry name" value="Tetratricopeptide repeat domain"/>
    <property type="match status" value="1"/>
</dbReference>
<sequence length="428" mass="48692">MRLYKRLHKRFHKRLRWNGPVRRLLAGIVLLLLAAGSARAGDSATDEIEARYLRAVELMTQGRHEEAAKAFEELIKLEPLHAGAWLELAINHCTMGRTADAERLFREIEVRFMPSPGILEIIENHRRTGCKPWEARSYRNLSLSAGYDDNVNQGASNPILVIGSGENQEEKPLTDEFLPKPDSFVQGTFGYSRELDRSGAVAFAHVRFRHHRDVSEQNTMGLLLGVDKGFRIGNWNGDATLSTSFLSLGGSLYQRQFQVQGRVIPPLRLPWQTEFTLTGSFGRTQYVTRRNFDANTGELGAQLAYRGKANVVQLAAGGLIEHGRADRLGGDRHGWYGSLQWQYQHNDRFGTEAGLTRQDWNSARVYAPDLIDIARRQSTRQARLALVYRLDARQSAVLELRHVDNKENITLFQYDSNAVQLYWRWNGF</sequence>
<accession>A0ABX5RNU3</accession>
<dbReference type="InterPro" id="IPR019734">
    <property type="entry name" value="TPR_rpt"/>
</dbReference>
<dbReference type="SUPFAM" id="SSF48452">
    <property type="entry name" value="TPR-like"/>
    <property type="match status" value="1"/>
</dbReference>
<dbReference type="InterPro" id="IPR011990">
    <property type="entry name" value="TPR-like_helical_dom_sf"/>
</dbReference>
<organism evidence="3 4">
    <name type="scientific">Pseudoduganella albidiflava</name>
    <dbReference type="NCBI Taxonomy" id="321983"/>
    <lineage>
        <taxon>Bacteria</taxon>
        <taxon>Pseudomonadati</taxon>
        <taxon>Pseudomonadota</taxon>
        <taxon>Betaproteobacteria</taxon>
        <taxon>Burkholderiales</taxon>
        <taxon>Oxalobacteraceae</taxon>
        <taxon>Telluria group</taxon>
        <taxon>Pseudoduganella</taxon>
    </lineage>
</organism>
<feature type="repeat" description="TPR" evidence="1">
    <location>
        <begin position="48"/>
        <end position="81"/>
    </location>
</feature>
<dbReference type="Proteomes" id="UP000292307">
    <property type="component" value="Chromosome"/>
</dbReference>
<gene>
    <name evidence="3" type="ORF">EYF70_03045</name>
</gene>
<reference evidence="3 4" key="1">
    <citation type="submission" date="2019-02" db="EMBL/GenBank/DDBJ databases">
        <title>Draft Genome Sequences of Six Type Strains of the Genus Massilia.</title>
        <authorList>
            <person name="Miess H."/>
            <person name="Frediansyhah A."/>
            <person name="Gross H."/>
        </authorList>
    </citation>
    <scope>NUCLEOTIDE SEQUENCE [LARGE SCALE GENOMIC DNA]</scope>
    <source>
        <strain evidence="3 4">DSM 17472</strain>
    </source>
</reference>
<feature type="signal peptide" evidence="2">
    <location>
        <begin position="1"/>
        <end position="40"/>
    </location>
</feature>
<keyword evidence="2" id="KW-0732">Signal</keyword>
<evidence type="ECO:0000313" key="3">
    <source>
        <dbReference type="EMBL" id="QBH99933.1"/>
    </source>
</evidence>
<dbReference type="PROSITE" id="PS50005">
    <property type="entry name" value="TPR"/>
    <property type="match status" value="1"/>
</dbReference>
<dbReference type="Pfam" id="PF13432">
    <property type="entry name" value="TPR_16"/>
    <property type="match status" value="1"/>
</dbReference>
<feature type="chain" id="PRO_5046955521" evidence="2">
    <location>
        <begin position="41"/>
        <end position="428"/>
    </location>
</feature>
<name>A0ABX5RNU3_9BURK</name>
<dbReference type="RefSeq" id="WP_131144082.1">
    <property type="nucleotide sequence ID" value="NZ_BMWV01000010.1"/>
</dbReference>
<evidence type="ECO:0000313" key="4">
    <source>
        <dbReference type="Proteomes" id="UP000292307"/>
    </source>
</evidence>
<keyword evidence="4" id="KW-1185">Reference proteome</keyword>
<evidence type="ECO:0000256" key="1">
    <source>
        <dbReference type="PROSITE-ProRule" id="PRU00339"/>
    </source>
</evidence>
<evidence type="ECO:0000256" key="2">
    <source>
        <dbReference type="SAM" id="SignalP"/>
    </source>
</evidence>
<protein>
    <submittedName>
        <fullName evidence="3">Tetratricopeptide repeat protein</fullName>
    </submittedName>
</protein>
<proteinExistence type="predicted"/>